<dbReference type="EMBL" id="JAVHJM010000001">
    <property type="protein sequence ID" value="KAK6521610.1"/>
    <property type="molecule type" value="Genomic_DNA"/>
</dbReference>
<keyword evidence="3" id="KW-1185">Reference proteome</keyword>
<comment type="caution">
    <text evidence="2">The sequence shown here is derived from an EMBL/GenBank/DDBJ whole genome shotgun (WGS) entry which is preliminary data.</text>
</comment>
<feature type="compositionally biased region" description="Basic and acidic residues" evidence="1">
    <location>
        <begin position="1"/>
        <end position="11"/>
    </location>
</feature>
<accession>A0AAN8S5S9</accession>
<evidence type="ECO:0000256" key="1">
    <source>
        <dbReference type="SAM" id="MobiDB-lite"/>
    </source>
</evidence>
<dbReference type="Proteomes" id="UP001307849">
    <property type="component" value="Unassembled WGS sequence"/>
</dbReference>
<reference evidence="2 3" key="1">
    <citation type="submission" date="2019-10" db="EMBL/GenBank/DDBJ databases">
        <authorList>
            <person name="Palmer J.M."/>
        </authorList>
    </citation>
    <scope>NUCLEOTIDE SEQUENCE [LARGE SCALE GENOMIC DNA]</scope>
    <source>
        <strain evidence="2 3">TWF506</strain>
    </source>
</reference>
<proteinExistence type="predicted"/>
<dbReference type="AlphaFoldDB" id="A0AAN8S5S9"/>
<feature type="region of interest" description="Disordered" evidence="1">
    <location>
        <begin position="218"/>
        <end position="239"/>
    </location>
</feature>
<gene>
    <name evidence="2" type="ORF">TWF506_001823</name>
</gene>
<sequence>MGDQRNTKKSDFSPAPKATGVILQSMKNEGGSEKASKTVVDHSSRARIGPEFFFTGQMKIKCFPVNYIRNGTITPNIQGGASRGLQRSDFYDFYDENGNLNVPATGCYCYRELGYPQATDTSISVSEYQAAVDKLGLTEKNGNDGWFYNIPNKGVSVRPPPPHPNDPYKTHQLAPDTKEPYWLEGPDFDGSLDSTDMNDGFSRLTGFKLGQDLGSSPRIWKRGSENRDGNRGVDEERSCPNCPTKTTKMRFNYFTVSFESSGNFLKCGEVVILRPTSRRASLCDVWERD</sequence>
<protein>
    <submittedName>
        <fullName evidence="2">Uncharacterized protein</fullName>
    </submittedName>
</protein>
<evidence type="ECO:0000313" key="2">
    <source>
        <dbReference type="EMBL" id="KAK6521610.1"/>
    </source>
</evidence>
<evidence type="ECO:0000313" key="3">
    <source>
        <dbReference type="Proteomes" id="UP001307849"/>
    </source>
</evidence>
<name>A0AAN8S5S9_9PEZI</name>
<feature type="compositionally biased region" description="Basic and acidic residues" evidence="1">
    <location>
        <begin position="222"/>
        <end position="238"/>
    </location>
</feature>
<feature type="region of interest" description="Disordered" evidence="1">
    <location>
        <begin position="1"/>
        <end position="20"/>
    </location>
</feature>
<organism evidence="2 3">
    <name type="scientific">Arthrobotrys conoides</name>
    <dbReference type="NCBI Taxonomy" id="74498"/>
    <lineage>
        <taxon>Eukaryota</taxon>
        <taxon>Fungi</taxon>
        <taxon>Dikarya</taxon>
        <taxon>Ascomycota</taxon>
        <taxon>Pezizomycotina</taxon>
        <taxon>Orbiliomycetes</taxon>
        <taxon>Orbiliales</taxon>
        <taxon>Orbiliaceae</taxon>
        <taxon>Arthrobotrys</taxon>
    </lineage>
</organism>